<evidence type="ECO:0000313" key="4">
    <source>
        <dbReference type="Proteomes" id="UP000026962"/>
    </source>
</evidence>
<sequence length="497" mass="55946">MQRRRAKQSGRRQHCTSSSSLWCDLPDDLQRLPALGDRLRFAAVCRAWRAAERSHPRPSVPWLVAPGHRVSLHDAAIHRVPLSRRCSLDGDHGATVVCRGSFGNWLAMVPTSSPPPYQPFLLNPFTMAKRPCTQVVMSGADGGDGITVAAIARDDPRFVARLGKIFVCHLPGRKKKKKHSDDDYAWSDISRVFYVQDIVFLEGKLYAVTEADIEHYSHLPSYQWRWTHPDKQAPAFGRTRVLPGCLPRDGEVSRGFGKARVPDTGGRAAARYHTSRFKVYVVEEHDQLETWGCWRKKTRVRCHVIRPAAGAGKIREIQIWYVDDERNMVVTVAGGDGPVVAPFGQGGRISSSWALRSVQSYDMRTSCFRRYQQPHKPPPSSPPPPWECPSYYNASRRRTTTEDDDLAAADDGGAGHAVTVGFSVLHGDYLRFTQVGASVQEAKQMAAWAEAVTFLRSRFRSVLDGSPWSSIPHYYRSHVSEIEYDEDFDDDFDYADF</sequence>
<reference evidence="3" key="1">
    <citation type="submission" date="2015-04" db="UniProtKB">
        <authorList>
            <consortium name="EnsemblPlants"/>
        </authorList>
    </citation>
    <scope>IDENTIFICATION</scope>
</reference>
<dbReference type="Proteomes" id="UP000026962">
    <property type="component" value="Chromosome 4"/>
</dbReference>
<feature type="compositionally biased region" description="Pro residues" evidence="1">
    <location>
        <begin position="375"/>
        <end position="387"/>
    </location>
</feature>
<dbReference type="InterPro" id="IPR005174">
    <property type="entry name" value="KIB1-4_b-propeller"/>
</dbReference>
<accession>A0A0E0KVJ6</accession>
<evidence type="ECO:0000313" key="3">
    <source>
        <dbReference type="EnsemblPlants" id="OPUNC04G23680.1"/>
    </source>
</evidence>
<dbReference type="OMA" id="EEMRKWP"/>
<feature type="domain" description="KIB1-4 beta-propeller" evidence="2">
    <location>
        <begin position="72"/>
        <end position="292"/>
    </location>
</feature>
<feature type="region of interest" description="Disordered" evidence="1">
    <location>
        <begin position="370"/>
        <end position="392"/>
    </location>
</feature>
<proteinExistence type="predicted"/>
<dbReference type="PANTHER" id="PTHR33110">
    <property type="entry name" value="F-BOX/KELCH-REPEAT PROTEIN-RELATED"/>
    <property type="match status" value="1"/>
</dbReference>
<evidence type="ECO:0000256" key="1">
    <source>
        <dbReference type="SAM" id="MobiDB-lite"/>
    </source>
</evidence>
<organism evidence="3">
    <name type="scientific">Oryza punctata</name>
    <name type="common">Red rice</name>
    <dbReference type="NCBI Taxonomy" id="4537"/>
    <lineage>
        <taxon>Eukaryota</taxon>
        <taxon>Viridiplantae</taxon>
        <taxon>Streptophyta</taxon>
        <taxon>Embryophyta</taxon>
        <taxon>Tracheophyta</taxon>
        <taxon>Spermatophyta</taxon>
        <taxon>Magnoliopsida</taxon>
        <taxon>Liliopsida</taxon>
        <taxon>Poales</taxon>
        <taxon>Poaceae</taxon>
        <taxon>BOP clade</taxon>
        <taxon>Oryzoideae</taxon>
        <taxon>Oryzeae</taxon>
        <taxon>Oryzinae</taxon>
        <taxon>Oryza</taxon>
    </lineage>
</organism>
<dbReference type="EnsemblPlants" id="OPUNC04G23680.1">
    <property type="protein sequence ID" value="OPUNC04G23680.1"/>
    <property type="gene ID" value="OPUNC04G23680"/>
</dbReference>
<dbReference type="AlphaFoldDB" id="A0A0E0KVJ6"/>
<dbReference type="PANTHER" id="PTHR33110:SF39">
    <property type="entry name" value="OS04G0514700 PROTEIN"/>
    <property type="match status" value="1"/>
</dbReference>
<protein>
    <recommendedName>
        <fullName evidence="2">KIB1-4 beta-propeller domain-containing protein</fullName>
    </recommendedName>
</protein>
<reference evidence="3" key="2">
    <citation type="submission" date="2018-05" db="EMBL/GenBank/DDBJ databases">
        <title>OpunRS2 (Oryza punctata Reference Sequence Version 2).</title>
        <authorList>
            <person name="Zhang J."/>
            <person name="Kudrna D."/>
            <person name="Lee S."/>
            <person name="Talag J."/>
            <person name="Welchert J."/>
            <person name="Wing R.A."/>
        </authorList>
    </citation>
    <scope>NUCLEOTIDE SEQUENCE [LARGE SCALE GENOMIC DNA]</scope>
</reference>
<evidence type="ECO:0000259" key="2">
    <source>
        <dbReference type="Pfam" id="PF03478"/>
    </source>
</evidence>
<name>A0A0E0KVJ6_ORYPU</name>
<dbReference type="Gramene" id="OPUNC04G23680.1">
    <property type="protein sequence ID" value="OPUNC04G23680.1"/>
    <property type="gene ID" value="OPUNC04G23680"/>
</dbReference>
<keyword evidence="4" id="KW-1185">Reference proteome</keyword>
<dbReference type="Pfam" id="PF03478">
    <property type="entry name" value="Beta-prop_KIB1-4"/>
    <property type="match status" value="1"/>
</dbReference>
<dbReference type="HOGENOM" id="CLU_596396_0_0_1"/>